<keyword evidence="1" id="KW-0472">Membrane</keyword>
<organism evidence="2 3">
    <name type="scientific">Candidatus Accumulibacter appositus</name>
    <dbReference type="NCBI Taxonomy" id="1454003"/>
    <lineage>
        <taxon>Bacteria</taxon>
        <taxon>Pseudomonadati</taxon>
        <taxon>Pseudomonadota</taxon>
        <taxon>Betaproteobacteria</taxon>
        <taxon>Candidatus Accumulibacter</taxon>
    </lineage>
</organism>
<dbReference type="InterPro" id="IPR045584">
    <property type="entry name" value="Pilin-like"/>
</dbReference>
<evidence type="ECO:0000313" key="2">
    <source>
        <dbReference type="EMBL" id="EXI81859.1"/>
    </source>
</evidence>
<accession>A0A011QSP8</accession>
<keyword evidence="1" id="KW-1133">Transmembrane helix</keyword>
<dbReference type="EMBL" id="JEMX01000017">
    <property type="protein sequence ID" value="EXI81859.1"/>
    <property type="molecule type" value="Genomic_DNA"/>
</dbReference>
<evidence type="ECO:0000313" key="3">
    <source>
        <dbReference type="Proteomes" id="UP000021816"/>
    </source>
</evidence>
<feature type="transmembrane region" description="Helical" evidence="1">
    <location>
        <begin position="25"/>
        <end position="44"/>
    </location>
</feature>
<reference evidence="2 3" key="1">
    <citation type="submission" date="2014-02" db="EMBL/GenBank/DDBJ databases">
        <title>Expanding our view of genomic diversity in Candidatus Accumulibacter clades.</title>
        <authorList>
            <person name="Skennerton C.T."/>
            <person name="Barr J.J."/>
            <person name="Slater F.R."/>
            <person name="Bond P.L."/>
            <person name="Tyson G.W."/>
        </authorList>
    </citation>
    <scope>NUCLEOTIDE SEQUENCE [LARGE SCALE GENOMIC DNA]</scope>
    <source>
        <strain evidence="3">BA-92</strain>
    </source>
</reference>
<dbReference type="Proteomes" id="UP000021816">
    <property type="component" value="Unassembled WGS sequence"/>
</dbReference>
<dbReference type="Pfam" id="PF07963">
    <property type="entry name" value="N_methyl"/>
    <property type="match status" value="1"/>
</dbReference>
<dbReference type="Gene3D" id="3.30.700.10">
    <property type="entry name" value="Glycoprotein, Type 4 Pilin"/>
    <property type="match status" value="1"/>
</dbReference>
<protein>
    <submittedName>
        <fullName evidence="2">Type II secretion system protein G</fullName>
    </submittedName>
</protein>
<dbReference type="PATRIC" id="fig|1454003.3.peg.965"/>
<dbReference type="AlphaFoldDB" id="A0A011QSP8"/>
<comment type="caution">
    <text evidence="2">The sequence shown here is derived from an EMBL/GenBank/DDBJ whole genome shotgun (WGS) entry which is preliminary data.</text>
</comment>
<keyword evidence="1" id="KW-0812">Transmembrane</keyword>
<gene>
    <name evidence="2" type="ORF">AW10_00940</name>
</gene>
<dbReference type="NCBIfam" id="TIGR02532">
    <property type="entry name" value="IV_pilin_GFxxxE"/>
    <property type="match status" value="1"/>
</dbReference>
<evidence type="ECO:0000256" key="1">
    <source>
        <dbReference type="SAM" id="Phobius"/>
    </source>
</evidence>
<name>A0A011QSP8_9PROT</name>
<sequence length="266" mass="27546">MTALVRQSRAAAHTIARKRTDGFTLAELAVVLVIVALLVGSLLVPLSAQMDLRNAADTRRALAEIREALLGYAAVNGRLPCPAPATIASGVAGAGLEGGWTALGCPNQNQAGVVPWATLGVPETDAWGRRYSYRVSPSFSRISPANNTNECTNPPPSPPQSAAFALCSPGDMNVLATVGGAQIAVRVPAVVVSHGKNGNGAYTVLGTQTPAGADADEVGNQLINGGLDAASLNFVYKRPTPGFDDEVTWIPPGVLFSRMIRAGRLP</sequence>
<dbReference type="InterPro" id="IPR012902">
    <property type="entry name" value="N_methyl_site"/>
</dbReference>
<dbReference type="SUPFAM" id="SSF54523">
    <property type="entry name" value="Pili subunits"/>
    <property type="match status" value="1"/>
</dbReference>
<dbReference type="STRING" id="1454003.AW10_00940"/>
<proteinExistence type="predicted"/>